<protein>
    <submittedName>
        <fullName evidence="3">Uncharacterized protein</fullName>
    </submittedName>
</protein>
<keyword evidence="4" id="KW-1185">Reference proteome</keyword>
<organism evidence="3 4">
    <name type="scientific">Rugosimonospora africana</name>
    <dbReference type="NCBI Taxonomy" id="556532"/>
    <lineage>
        <taxon>Bacteria</taxon>
        <taxon>Bacillati</taxon>
        <taxon>Actinomycetota</taxon>
        <taxon>Actinomycetes</taxon>
        <taxon>Micromonosporales</taxon>
        <taxon>Micromonosporaceae</taxon>
        <taxon>Rugosimonospora</taxon>
    </lineage>
</organism>
<keyword evidence="2" id="KW-0732">Signal</keyword>
<dbReference type="Proteomes" id="UP000642748">
    <property type="component" value="Unassembled WGS sequence"/>
</dbReference>
<dbReference type="EMBL" id="BONZ01000077">
    <property type="protein sequence ID" value="GIH19224.1"/>
    <property type="molecule type" value="Genomic_DNA"/>
</dbReference>
<sequence>MDTRRYRTLSALAVASLAAAALAGCGAGVGTSTAHTASSGAVGTPSISPVPASPAPSAPAGAPSTGGRATPGPGRTGATGGGATGTGTAKPVPLSSLTCGGPATVPGTLPDRDWAEAASCPVAGSRPGDGGPVNQPGVPVVKHGNLAPLVSALHQPDAPRSHGMCPDYRILMPTFWLVDGTGKAYQPHIPVNSCGQPSAAVVSALQALGLA</sequence>
<feature type="region of interest" description="Disordered" evidence="1">
    <location>
        <begin position="29"/>
        <end position="108"/>
    </location>
</feature>
<evidence type="ECO:0000256" key="1">
    <source>
        <dbReference type="SAM" id="MobiDB-lite"/>
    </source>
</evidence>
<comment type="caution">
    <text evidence="3">The sequence shown here is derived from an EMBL/GenBank/DDBJ whole genome shotgun (WGS) entry which is preliminary data.</text>
</comment>
<evidence type="ECO:0000313" key="3">
    <source>
        <dbReference type="EMBL" id="GIH19224.1"/>
    </source>
</evidence>
<evidence type="ECO:0000256" key="2">
    <source>
        <dbReference type="SAM" id="SignalP"/>
    </source>
</evidence>
<proteinExistence type="predicted"/>
<dbReference type="RefSeq" id="WP_203922687.1">
    <property type="nucleotide sequence ID" value="NZ_BONZ01000077.1"/>
</dbReference>
<accession>A0A8J3VUU3</accession>
<evidence type="ECO:0000313" key="4">
    <source>
        <dbReference type="Proteomes" id="UP000642748"/>
    </source>
</evidence>
<feature type="compositionally biased region" description="Low complexity" evidence="1">
    <location>
        <begin position="58"/>
        <end position="73"/>
    </location>
</feature>
<reference evidence="3" key="1">
    <citation type="submission" date="2021-01" db="EMBL/GenBank/DDBJ databases">
        <title>Whole genome shotgun sequence of Rugosimonospora africana NBRC 104875.</title>
        <authorList>
            <person name="Komaki H."/>
            <person name="Tamura T."/>
        </authorList>
    </citation>
    <scope>NUCLEOTIDE SEQUENCE</scope>
    <source>
        <strain evidence="3">NBRC 104875</strain>
    </source>
</reference>
<gene>
    <name evidence="3" type="ORF">Raf01_73960</name>
</gene>
<feature type="signal peptide" evidence="2">
    <location>
        <begin position="1"/>
        <end position="23"/>
    </location>
</feature>
<dbReference type="AlphaFoldDB" id="A0A8J3VUU3"/>
<feature type="chain" id="PRO_5038713113" evidence="2">
    <location>
        <begin position="24"/>
        <end position="211"/>
    </location>
</feature>
<feature type="compositionally biased region" description="Polar residues" evidence="1">
    <location>
        <begin position="31"/>
        <end position="47"/>
    </location>
</feature>
<name>A0A8J3VUU3_9ACTN</name>
<dbReference type="PROSITE" id="PS51257">
    <property type="entry name" value="PROKAR_LIPOPROTEIN"/>
    <property type="match status" value="1"/>
</dbReference>
<feature type="compositionally biased region" description="Gly residues" evidence="1">
    <location>
        <begin position="74"/>
        <end position="85"/>
    </location>
</feature>